<protein>
    <submittedName>
        <fullName evidence="1">Uncharacterized protein</fullName>
    </submittedName>
</protein>
<keyword evidence="2" id="KW-1185">Reference proteome</keyword>
<gene>
    <name evidence="1" type="ORF">QU605_09010</name>
</gene>
<organism evidence="1 2">
    <name type="scientific">Robiginitalea aurantiaca</name>
    <dbReference type="NCBI Taxonomy" id="3056915"/>
    <lineage>
        <taxon>Bacteria</taxon>
        <taxon>Pseudomonadati</taxon>
        <taxon>Bacteroidota</taxon>
        <taxon>Flavobacteriia</taxon>
        <taxon>Flavobacteriales</taxon>
        <taxon>Flavobacteriaceae</taxon>
        <taxon>Robiginitalea</taxon>
    </lineage>
</organism>
<dbReference type="Proteomes" id="UP001174839">
    <property type="component" value="Unassembled WGS sequence"/>
</dbReference>
<reference evidence="1" key="1">
    <citation type="submission" date="2023-06" db="EMBL/GenBank/DDBJ databases">
        <title>Robiginitalea aurantiacus sp. nov. and Algoriphagus sediminis sp. nov., isolated from coastal sediment.</title>
        <authorList>
            <person name="Zhou Z.Y."/>
            <person name="An J."/>
            <person name="Jia Y.W."/>
            <person name="Du Z.J."/>
        </authorList>
    </citation>
    <scope>NUCLEOTIDE SEQUENCE</scope>
    <source>
        <strain evidence="1">M39</strain>
    </source>
</reference>
<dbReference type="RefSeq" id="WP_289724974.1">
    <property type="nucleotide sequence ID" value="NZ_JAUDUY010000004.1"/>
</dbReference>
<name>A0ABT7WFB0_9FLAO</name>
<comment type="caution">
    <text evidence="1">The sequence shown here is derived from an EMBL/GenBank/DDBJ whole genome shotgun (WGS) entry which is preliminary data.</text>
</comment>
<sequence>MPKERRKYGRESQPRWAKEHYSLNNCYATDIDGIQLQWTENATYAQYQFRNDDVSITKIIEVKHHHTQFVSDLVHNRIEPTPQIKAFLSLVEEINMSRSIMDKEEAKFFMVVQTEGNYPFHVFDVFKEGQEVNYHFIGSVENEAEYKKMFEPSS</sequence>
<proteinExistence type="predicted"/>
<evidence type="ECO:0000313" key="2">
    <source>
        <dbReference type="Proteomes" id="UP001174839"/>
    </source>
</evidence>
<dbReference type="EMBL" id="JAUDUY010000004">
    <property type="protein sequence ID" value="MDM9631608.1"/>
    <property type="molecule type" value="Genomic_DNA"/>
</dbReference>
<evidence type="ECO:0000313" key="1">
    <source>
        <dbReference type="EMBL" id="MDM9631608.1"/>
    </source>
</evidence>
<accession>A0ABT7WFB0</accession>